<dbReference type="EMBL" id="JACHEH010000002">
    <property type="protein sequence ID" value="MBB6167264.1"/>
    <property type="molecule type" value="Genomic_DNA"/>
</dbReference>
<dbReference type="AlphaFoldDB" id="A0A841K8R6"/>
<reference evidence="2 3" key="1">
    <citation type="submission" date="2020-08" db="EMBL/GenBank/DDBJ databases">
        <title>Genomic Encyclopedia of Type Strains, Phase IV (KMG-IV): sequencing the most valuable type-strain genomes for metagenomic binning, comparative biology and taxonomic classification.</title>
        <authorList>
            <person name="Goeker M."/>
        </authorList>
    </citation>
    <scope>NUCLEOTIDE SEQUENCE [LARGE SCALE GENOMIC DNA]</scope>
    <source>
        <strain evidence="2 3">DSM 101465</strain>
    </source>
</reference>
<protein>
    <submittedName>
        <fullName evidence="2">Uncharacterized protein</fullName>
    </submittedName>
</protein>
<evidence type="ECO:0000256" key="1">
    <source>
        <dbReference type="SAM" id="MobiDB-lite"/>
    </source>
</evidence>
<proteinExistence type="predicted"/>
<name>A0A841K8R6_9HYPH</name>
<dbReference type="RefSeq" id="WP_183332653.1">
    <property type="nucleotide sequence ID" value="NZ_BMHX01000002.1"/>
</dbReference>
<gene>
    <name evidence="2" type="ORF">HNQ73_000882</name>
</gene>
<organism evidence="2 3">
    <name type="scientific">Chelatococcus composti</name>
    <dbReference type="NCBI Taxonomy" id="1743235"/>
    <lineage>
        <taxon>Bacteria</taxon>
        <taxon>Pseudomonadati</taxon>
        <taxon>Pseudomonadota</taxon>
        <taxon>Alphaproteobacteria</taxon>
        <taxon>Hyphomicrobiales</taxon>
        <taxon>Chelatococcaceae</taxon>
        <taxon>Chelatococcus</taxon>
    </lineage>
</organism>
<keyword evidence="3" id="KW-1185">Reference proteome</keyword>
<sequence length="80" mass="8554">MSDVRGIGNAEHRRAGGLDRELLDKMQAFIEQAMKAHRELTSAAVDIVPSSQLNPAAAPAGPDDKRADPRLLRPLHSSGA</sequence>
<feature type="compositionally biased region" description="Basic and acidic residues" evidence="1">
    <location>
        <begin position="62"/>
        <end position="71"/>
    </location>
</feature>
<comment type="caution">
    <text evidence="2">The sequence shown here is derived from an EMBL/GenBank/DDBJ whole genome shotgun (WGS) entry which is preliminary data.</text>
</comment>
<accession>A0A841K8R6</accession>
<evidence type="ECO:0000313" key="3">
    <source>
        <dbReference type="Proteomes" id="UP000588017"/>
    </source>
</evidence>
<dbReference type="Proteomes" id="UP000588017">
    <property type="component" value="Unassembled WGS sequence"/>
</dbReference>
<feature type="region of interest" description="Disordered" evidence="1">
    <location>
        <begin position="51"/>
        <end position="80"/>
    </location>
</feature>
<evidence type="ECO:0000313" key="2">
    <source>
        <dbReference type="EMBL" id="MBB6167264.1"/>
    </source>
</evidence>